<dbReference type="GO" id="GO:0008270">
    <property type="term" value="F:zinc ion binding"/>
    <property type="evidence" value="ECO:0007669"/>
    <property type="project" value="UniProtKB-UniRule"/>
</dbReference>
<comment type="subcellular location">
    <subcellularLocation>
        <location evidence="7">Cytoplasm</location>
    </subcellularLocation>
</comment>
<evidence type="ECO:0000256" key="6">
    <source>
        <dbReference type="ARBA" id="ARBA00023102"/>
    </source>
</evidence>
<dbReference type="Pfam" id="PF01502">
    <property type="entry name" value="PRA-CH"/>
    <property type="match status" value="1"/>
</dbReference>
<dbReference type="PANTHER" id="PTHR42945">
    <property type="entry name" value="HISTIDINE BIOSYNTHESIS BIFUNCTIONAL PROTEIN"/>
    <property type="match status" value="1"/>
</dbReference>
<dbReference type="HAMAP" id="MF_01021">
    <property type="entry name" value="HisI"/>
    <property type="match status" value="1"/>
</dbReference>
<evidence type="ECO:0000256" key="3">
    <source>
        <dbReference type="ARBA" id="ARBA00022490"/>
    </source>
</evidence>
<accession>A0A075H5T6</accession>
<gene>
    <name evidence="7 9" type="primary">hisI</name>
</gene>
<dbReference type="GO" id="GO:0000287">
    <property type="term" value="F:magnesium ion binding"/>
    <property type="evidence" value="ECO:0007669"/>
    <property type="project" value="UniProtKB-UniRule"/>
</dbReference>
<evidence type="ECO:0000256" key="2">
    <source>
        <dbReference type="ARBA" id="ARBA00005169"/>
    </source>
</evidence>
<comment type="cofactor">
    <cofactor evidence="7">
        <name>Zn(2+)</name>
        <dbReference type="ChEBI" id="CHEBI:29105"/>
    </cofactor>
    <text evidence="7">Binds 1 zinc ion per subunit.</text>
</comment>
<dbReference type="AlphaFoldDB" id="A0A075H5T6"/>
<dbReference type="EMBL" id="KF900925">
    <property type="protein sequence ID" value="AIF11726.1"/>
    <property type="molecule type" value="Genomic_DNA"/>
</dbReference>
<keyword evidence="4 7" id="KW-0028">Amino-acid biosynthesis</keyword>
<comment type="function">
    <text evidence="7">Catalyzes the hydrolysis of the adenine ring of phosphoribosyl-AMP.</text>
</comment>
<keyword evidence="7" id="KW-0862">Zinc</keyword>
<comment type="catalytic activity">
    <reaction evidence="1 7">
        <text>1-(5-phospho-beta-D-ribosyl)-5'-AMP + H2O = 1-(5-phospho-beta-D-ribosyl)-5-[(5-phospho-beta-D-ribosylamino)methylideneamino]imidazole-4-carboxamide</text>
        <dbReference type="Rhea" id="RHEA:20049"/>
        <dbReference type="ChEBI" id="CHEBI:15377"/>
        <dbReference type="ChEBI" id="CHEBI:58435"/>
        <dbReference type="ChEBI" id="CHEBI:59457"/>
        <dbReference type="EC" id="3.5.4.19"/>
    </reaction>
</comment>
<keyword evidence="7" id="KW-0460">Magnesium</keyword>
<feature type="binding site" evidence="7">
    <location>
        <position position="79"/>
    </location>
    <ligand>
        <name>Mg(2+)</name>
        <dbReference type="ChEBI" id="CHEBI:18420"/>
    </ligand>
</feature>
<evidence type="ECO:0000259" key="8">
    <source>
        <dbReference type="Pfam" id="PF01502"/>
    </source>
</evidence>
<dbReference type="PANTHER" id="PTHR42945:SF1">
    <property type="entry name" value="HISTIDINE BIOSYNTHESIS BIFUNCTIONAL PROTEIN HIS7"/>
    <property type="match status" value="1"/>
</dbReference>
<evidence type="ECO:0000256" key="4">
    <source>
        <dbReference type="ARBA" id="ARBA00022605"/>
    </source>
</evidence>
<keyword evidence="5 7" id="KW-0378">Hydrolase</keyword>
<comment type="pathway">
    <text evidence="2 7">Amino-acid biosynthesis; L-histidine biosynthesis; L-histidine from 5-phospho-alpha-D-ribose 1-diphosphate: step 3/9.</text>
</comment>
<dbReference type="UniPathway" id="UPA00031">
    <property type="reaction ID" value="UER00008"/>
</dbReference>
<dbReference type="FunFam" id="3.10.20.810:FF:000001">
    <property type="entry name" value="Histidine biosynthesis bifunctional protein HisIE"/>
    <property type="match status" value="1"/>
</dbReference>
<dbReference type="GO" id="GO:0005737">
    <property type="term" value="C:cytoplasm"/>
    <property type="evidence" value="ECO:0007669"/>
    <property type="project" value="UniProtKB-SubCell"/>
</dbReference>
<sequence length="109" mass="12525">MTKLSVEDIDFEKSQGLVPVIVQDSKSKDILMLAYANRLAIEETVRTGYGHYWSRSRNKLWKKGEESGNVQKVLEIKIDCDEDTLIYLVEQSGNACHKNTKTCFQRDLI</sequence>
<dbReference type="NCBIfam" id="NF000768">
    <property type="entry name" value="PRK00051.1"/>
    <property type="match status" value="1"/>
</dbReference>
<evidence type="ECO:0000256" key="7">
    <source>
        <dbReference type="HAMAP-Rule" id="MF_01021"/>
    </source>
</evidence>
<feature type="binding site" evidence="7">
    <location>
        <position position="81"/>
    </location>
    <ligand>
        <name>Mg(2+)</name>
        <dbReference type="ChEBI" id="CHEBI:18420"/>
    </ligand>
</feature>
<dbReference type="InterPro" id="IPR038019">
    <property type="entry name" value="PRib_AMP_CycHydrolase_sf"/>
</dbReference>
<organism evidence="9">
    <name type="scientific">uncultured marine thaumarchaeote KM3_53_E01</name>
    <dbReference type="NCBI Taxonomy" id="1456183"/>
    <lineage>
        <taxon>Archaea</taxon>
        <taxon>Nitrososphaerota</taxon>
        <taxon>environmental samples</taxon>
    </lineage>
</organism>
<proteinExistence type="inferred from homology"/>
<feature type="binding site" evidence="7">
    <location>
        <position position="80"/>
    </location>
    <ligand>
        <name>Zn(2+)</name>
        <dbReference type="ChEBI" id="CHEBI:29105"/>
        <note>ligand shared between dimeric partners</note>
    </ligand>
</feature>
<comment type="cofactor">
    <cofactor evidence="7">
        <name>Mg(2+)</name>
        <dbReference type="ChEBI" id="CHEBI:18420"/>
    </cofactor>
    <text evidence="7">Binds 1 Mg(2+) ion per subunit.</text>
</comment>
<protein>
    <recommendedName>
        <fullName evidence="7">Phosphoribosyl-AMP cyclohydrolase</fullName>
        <shortName evidence="7">PRA-CH</shortName>
        <ecNumber evidence="7">3.5.4.19</ecNumber>
    </recommendedName>
</protein>
<evidence type="ECO:0000256" key="1">
    <source>
        <dbReference type="ARBA" id="ARBA00000024"/>
    </source>
</evidence>
<evidence type="ECO:0000256" key="5">
    <source>
        <dbReference type="ARBA" id="ARBA00022801"/>
    </source>
</evidence>
<feature type="domain" description="Phosphoribosyl-AMP cyclohydrolase" evidence="8">
    <location>
        <begin position="32"/>
        <end position="105"/>
    </location>
</feature>
<dbReference type="GO" id="GO:0004636">
    <property type="term" value="F:phosphoribosyl-ATP diphosphatase activity"/>
    <property type="evidence" value="ECO:0007669"/>
    <property type="project" value="UniProtKB-ARBA"/>
</dbReference>
<keyword evidence="6 7" id="KW-0368">Histidine biosynthesis</keyword>
<feature type="binding site" evidence="7">
    <location>
        <position position="103"/>
    </location>
    <ligand>
        <name>Zn(2+)</name>
        <dbReference type="ChEBI" id="CHEBI:29105"/>
        <note>ligand shared between dimeric partners</note>
    </ligand>
</feature>
<dbReference type="InterPro" id="IPR002496">
    <property type="entry name" value="PRib_AMP_CycHydrolase_dom"/>
</dbReference>
<dbReference type="GO" id="GO:0004635">
    <property type="term" value="F:phosphoribosyl-AMP cyclohydrolase activity"/>
    <property type="evidence" value="ECO:0007669"/>
    <property type="project" value="UniProtKB-UniRule"/>
</dbReference>
<keyword evidence="7" id="KW-0479">Metal-binding</keyword>
<dbReference type="Gene3D" id="3.10.20.810">
    <property type="entry name" value="Phosphoribosyl-AMP cyclohydrolase"/>
    <property type="match status" value="1"/>
</dbReference>
<keyword evidence="3 7" id="KW-0963">Cytoplasm</keyword>
<comment type="subunit">
    <text evidence="7">Homodimer.</text>
</comment>
<evidence type="ECO:0000313" key="9">
    <source>
        <dbReference type="EMBL" id="AIF11726.1"/>
    </source>
</evidence>
<dbReference type="EC" id="3.5.4.19" evidence="7"/>
<name>A0A075H5T6_9ARCH</name>
<feature type="binding site" evidence="7">
    <location>
        <position position="96"/>
    </location>
    <ligand>
        <name>Zn(2+)</name>
        <dbReference type="ChEBI" id="CHEBI:29105"/>
        <note>ligand shared between dimeric partners</note>
    </ligand>
</feature>
<feature type="binding site" evidence="7">
    <location>
        <position position="83"/>
    </location>
    <ligand>
        <name>Mg(2+)</name>
        <dbReference type="ChEBI" id="CHEBI:18420"/>
    </ligand>
</feature>
<dbReference type="InterPro" id="IPR026660">
    <property type="entry name" value="PRA-CH"/>
</dbReference>
<dbReference type="GO" id="GO:0000105">
    <property type="term" value="P:L-histidine biosynthetic process"/>
    <property type="evidence" value="ECO:0007669"/>
    <property type="project" value="UniProtKB-UniRule"/>
</dbReference>
<reference evidence="9" key="1">
    <citation type="journal article" date="2014" name="Genome Biol. Evol.">
        <title>Pangenome evidence for extensive interdomain horizontal transfer affecting lineage core and shell genes in uncultured planktonic thaumarchaeota and euryarchaeota.</title>
        <authorList>
            <person name="Deschamps P."/>
            <person name="Zivanovic Y."/>
            <person name="Moreira D."/>
            <person name="Rodriguez-Valera F."/>
            <person name="Lopez-Garcia P."/>
        </authorList>
    </citation>
    <scope>NUCLEOTIDE SEQUENCE</scope>
</reference>
<comment type="similarity">
    <text evidence="7">Belongs to the PRA-CH family.</text>
</comment>
<dbReference type="SUPFAM" id="SSF141734">
    <property type="entry name" value="HisI-like"/>
    <property type="match status" value="1"/>
</dbReference>